<accession>A0A0G1RGM8</accession>
<protein>
    <submittedName>
        <fullName evidence="1">Uncharacterized protein</fullName>
    </submittedName>
</protein>
<dbReference type="Proteomes" id="UP000034607">
    <property type="component" value="Unassembled WGS sequence"/>
</dbReference>
<evidence type="ECO:0000313" key="2">
    <source>
        <dbReference type="Proteomes" id="UP000034607"/>
    </source>
</evidence>
<dbReference type="EMBL" id="LCNM01000010">
    <property type="protein sequence ID" value="KKU56286.1"/>
    <property type="molecule type" value="Genomic_DNA"/>
</dbReference>
<gene>
    <name evidence="1" type="ORF">UX78_C0010G0004</name>
</gene>
<reference evidence="1 2" key="1">
    <citation type="journal article" date="2015" name="Nature">
        <title>rRNA introns, odd ribosomes, and small enigmatic genomes across a large radiation of phyla.</title>
        <authorList>
            <person name="Brown C.T."/>
            <person name="Hug L.A."/>
            <person name="Thomas B.C."/>
            <person name="Sharon I."/>
            <person name="Castelle C.J."/>
            <person name="Singh A."/>
            <person name="Wilkins M.J."/>
            <person name="Williams K.H."/>
            <person name="Banfield J.F."/>
        </authorList>
    </citation>
    <scope>NUCLEOTIDE SEQUENCE [LARGE SCALE GENOMIC DNA]</scope>
</reference>
<evidence type="ECO:0000313" key="1">
    <source>
        <dbReference type="EMBL" id="KKU56286.1"/>
    </source>
</evidence>
<sequence>MGGNSGDRETELGIVGDVNVDLDFGLDDLVFFEAVVFGEREINL</sequence>
<dbReference type="AlphaFoldDB" id="A0A0G1RGM8"/>
<organism evidence="1 2">
    <name type="scientific">Candidatus Amesbacteria bacterium GW2011_GWA2_47_11</name>
    <dbReference type="NCBI Taxonomy" id="1618357"/>
    <lineage>
        <taxon>Bacteria</taxon>
        <taxon>Candidatus Amesiibacteriota</taxon>
    </lineage>
</organism>
<name>A0A0G1RGM8_9BACT</name>
<proteinExistence type="predicted"/>
<comment type="caution">
    <text evidence="1">The sequence shown here is derived from an EMBL/GenBank/DDBJ whole genome shotgun (WGS) entry which is preliminary data.</text>
</comment>